<comment type="caution">
    <text evidence="2">The sequence shown here is derived from an EMBL/GenBank/DDBJ whole genome shotgun (WGS) entry which is preliminary data.</text>
</comment>
<keyword evidence="3" id="KW-1185">Reference proteome</keyword>
<sequence>MCLPGTQMDVQDTGNAGVTMLAGARSAASNFNNYAGLKRKDSEVYPPWRDDSKEKRARIGSPVVCGPLPSPSGGSTQTPLQLNALSHDPSRSSPLQHLAFGDPELLKRQLQQMALLQQHSDASVQASVRQPSLPPGPPDGIQLPKGSALSLDPSFSASGRVSPALKQEPTTAKPEGPSHSQNSSGFLVQQPSSKLWMEAVPMRTGTKASTSYRVYSNAFMEGRRPNGVQGNGHVGPGIPSISSPAQRGRPVLPMRARPSTMSEPAQMLASRQRSLEASPAGPVAAHRAQQPPQQPQGTPMDVVRLAHAAADRVLQRRLSEQSRTAGGPAEMEGRQEVEGRMGSAGSCDALPVGQPLGSLRQRSGSFGQAPTGPGGHSGSGRDLDAAAVASQLDQERQLAALMMIQDCAAAGAASLLSSGPQGSSNLIYILKSLQASRSNPGALLAQLQAAQESPRQQLALMRMLRESLSLPNQAPPRQPSPDQPPPRGSPREGAQLDAIKKRRGPAAKPAIDDQWQQGSRGDVRQIPKAPTPPAEAGSLRISHEEALQRMEAQAQLRARANAGNAERMSRVGSDSGAAERQQNGSRKKAFLSEGSPHARALDTSRTDSPGPSEALSGPSLIFNDSATSKDRLKRLNPYNGLHAEQYTADSGRRPGCRTKGGVPSNTAETACAAPARTAVGRPVSRPVSPPRAVPKQEDTPVGPALGPGKEGLEREAAETLLFLTGMEREELAAAPVAAAESPVGRSKVGTVVEASAPADAPEVSPLQALVQDIMQQQKQRAQVNALASLPKSVARADVRGGYGGSCVPARIEIEPPPAQPVRRKPGRPPKKRPEELAAAAAQAAAQQPVLYRQASAGRLSVLGFAVPSGRRTGGKSGRPTAHSGYSAGRSGRHWSSGSSGNLSERDGPGTFAGVPGPRPRRLHRPADFDSGGEFSGGSSDARSVDSGSWNTKEYAKRARRK</sequence>
<feature type="compositionally biased region" description="Low complexity" evidence="1">
    <location>
        <begin position="666"/>
        <end position="686"/>
    </location>
</feature>
<feature type="compositionally biased region" description="Polar residues" evidence="1">
    <location>
        <begin position="178"/>
        <end position="187"/>
    </location>
</feature>
<feature type="compositionally biased region" description="Pro residues" evidence="1">
    <location>
        <begin position="473"/>
        <end position="488"/>
    </location>
</feature>
<feature type="compositionally biased region" description="Basic and acidic residues" evidence="1">
    <location>
        <begin position="43"/>
        <end position="54"/>
    </location>
</feature>
<reference evidence="2 3" key="1">
    <citation type="journal article" date="2024" name="Nat. Commun.">
        <title>Phylogenomics reveals the evolutionary origins of lichenization in chlorophyte algae.</title>
        <authorList>
            <person name="Puginier C."/>
            <person name="Libourel C."/>
            <person name="Otte J."/>
            <person name="Skaloud P."/>
            <person name="Haon M."/>
            <person name="Grisel S."/>
            <person name="Petersen M."/>
            <person name="Berrin J.G."/>
            <person name="Delaux P.M."/>
            <person name="Dal Grande F."/>
            <person name="Keller J."/>
        </authorList>
    </citation>
    <scope>NUCLEOTIDE SEQUENCE [LARGE SCALE GENOMIC DNA]</scope>
    <source>
        <strain evidence="2 3">SAG 216-7</strain>
    </source>
</reference>
<name>A0ABR2YG40_9CHLO</name>
<feature type="region of interest" description="Disordered" evidence="1">
    <location>
        <begin position="470"/>
        <end position="538"/>
    </location>
</feature>
<feature type="region of interest" description="Disordered" evidence="1">
    <location>
        <begin position="866"/>
        <end position="961"/>
    </location>
</feature>
<feature type="region of interest" description="Disordered" evidence="1">
    <location>
        <begin position="237"/>
        <end position="299"/>
    </location>
</feature>
<accession>A0ABR2YG40</accession>
<dbReference type="EMBL" id="JALJOT010000012">
    <property type="protein sequence ID" value="KAK9904773.1"/>
    <property type="molecule type" value="Genomic_DNA"/>
</dbReference>
<feature type="compositionally biased region" description="Low complexity" evidence="1">
    <location>
        <begin position="837"/>
        <end position="847"/>
    </location>
</feature>
<feature type="compositionally biased region" description="Low complexity" evidence="1">
    <location>
        <begin position="928"/>
        <end position="940"/>
    </location>
</feature>
<proteinExistence type="predicted"/>
<feature type="region of interest" description="Disordered" evidence="1">
    <location>
        <begin position="316"/>
        <end position="382"/>
    </location>
</feature>
<feature type="region of interest" description="Disordered" evidence="1">
    <location>
        <begin position="554"/>
        <end position="713"/>
    </location>
</feature>
<evidence type="ECO:0000313" key="3">
    <source>
        <dbReference type="Proteomes" id="UP001491310"/>
    </source>
</evidence>
<evidence type="ECO:0000256" key="1">
    <source>
        <dbReference type="SAM" id="MobiDB-lite"/>
    </source>
</evidence>
<feature type="compositionally biased region" description="Polar residues" evidence="1">
    <location>
        <begin position="117"/>
        <end position="130"/>
    </location>
</feature>
<dbReference type="Proteomes" id="UP001491310">
    <property type="component" value="Unassembled WGS sequence"/>
</dbReference>
<feature type="compositionally biased region" description="Basic residues" evidence="1">
    <location>
        <begin position="821"/>
        <end position="830"/>
    </location>
</feature>
<feature type="region of interest" description="Disordered" evidence="1">
    <location>
        <begin position="117"/>
        <end position="187"/>
    </location>
</feature>
<feature type="compositionally biased region" description="Low complexity" evidence="1">
    <location>
        <begin position="886"/>
        <end position="900"/>
    </location>
</feature>
<protein>
    <recommendedName>
        <fullName evidence="4">DUF3741 domain-containing protein</fullName>
    </recommendedName>
</protein>
<evidence type="ECO:0008006" key="4">
    <source>
        <dbReference type="Google" id="ProtNLM"/>
    </source>
</evidence>
<gene>
    <name evidence="2" type="ORF">WJX75_002265</name>
</gene>
<organism evidence="2 3">
    <name type="scientific">Coccomyxa subellipsoidea</name>
    <dbReference type="NCBI Taxonomy" id="248742"/>
    <lineage>
        <taxon>Eukaryota</taxon>
        <taxon>Viridiplantae</taxon>
        <taxon>Chlorophyta</taxon>
        <taxon>core chlorophytes</taxon>
        <taxon>Trebouxiophyceae</taxon>
        <taxon>Trebouxiophyceae incertae sedis</taxon>
        <taxon>Coccomyxaceae</taxon>
        <taxon>Coccomyxa</taxon>
    </lineage>
</organism>
<feature type="region of interest" description="Disordered" evidence="1">
    <location>
        <begin position="43"/>
        <end position="97"/>
    </location>
</feature>
<evidence type="ECO:0000313" key="2">
    <source>
        <dbReference type="EMBL" id="KAK9904773.1"/>
    </source>
</evidence>
<feature type="region of interest" description="Disordered" evidence="1">
    <location>
        <begin position="806"/>
        <end position="847"/>
    </location>
</feature>
<feature type="compositionally biased region" description="Polar residues" evidence="1">
    <location>
        <begin position="72"/>
        <end position="84"/>
    </location>
</feature>